<sequence>MKHKGAFLVIIMLFSLTRFSLGIGENTEHKASVVIPDVALLSLQHDGNSNIELMGTSSSVAGSKIEMGGEATADIWLNYSSVCHKNQKRKVTATVVGEVPEGVIIKVKADNSVGTGKGELGKTNGTVVLSSNPSDVISGIGSCYTGSGVHNGHLLSYQLEIDEDMFYQASENKLASVHVVYTLTDDN</sequence>
<dbReference type="RefSeq" id="WP_119436611.1">
    <property type="nucleotide sequence ID" value="NZ_QWGR01000002.1"/>
</dbReference>
<evidence type="ECO:0000313" key="2">
    <source>
        <dbReference type="Proteomes" id="UP000265926"/>
    </source>
</evidence>
<keyword evidence="2" id="KW-1185">Reference proteome</keyword>
<accession>A0A399T7M0</accession>
<evidence type="ECO:0000313" key="1">
    <source>
        <dbReference type="EMBL" id="RIJ49923.1"/>
    </source>
</evidence>
<name>A0A399T7M0_9BACT</name>
<reference evidence="1" key="1">
    <citation type="submission" date="2018-08" db="EMBL/GenBank/DDBJ databases">
        <title>Pallidiluteibacterium maritimus gen. nov., sp. nov., isolated from coastal sediment.</title>
        <authorList>
            <person name="Zhou L.Y."/>
        </authorList>
    </citation>
    <scope>NUCLEOTIDE SEQUENCE [LARGE SCALE GENOMIC DNA]</scope>
    <source>
        <strain evidence="1">XSD2</strain>
    </source>
</reference>
<dbReference type="OrthoDB" id="1120212at2"/>
<organism evidence="1 2">
    <name type="scientific">Maribellus luteus</name>
    <dbReference type="NCBI Taxonomy" id="2305463"/>
    <lineage>
        <taxon>Bacteria</taxon>
        <taxon>Pseudomonadati</taxon>
        <taxon>Bacteroidota</taxon>
        <taxon>Bacteroidia</taxon>
        <taxon>Marinilabiliales</taxon>
        <taxon>Prolixibacteraceae</taxon>
        <taxon>Maribellus</taxon>
    </lineage>
</organism>
<dbReference type="AlphaFoldDB" id="A0A399T7M0"/>
<proteinExistence type="predicted"/>
<dbReference type="Proteomes" id="UP000265926">
    <property type="component" value="Unassembled WGS sequence"/>
</dbReference>
<protein>
    <submittedName>
        <fullName evidence="1">Uncharacterized protein</fullName>
    </submittedName>
</protein>
<gene>
    <name evidence="1" type="ORF">D1614_04050</name>
</gene>
<comment type="caution">
    <text evidence="1">The sequence shown here is derived from an EMBL/GenBank/DDBJ whole genome shotgun (WGS) entry which is preliminary data.</text>
</comment>
<dbReference type="EMBL" id="QWGR01000002">
    <property type="protein sequence ID" value="RIJ49923.1"/>
    <property type="molecule type" value="Genomic_DNA"/>
</dbReference>